<name>A0A914VUL3_9BILA</name>
<accession>A0A914VUL3</accession>
<feature type="compositionally biased region" description="Polar residues" evidence="1">
    <location>
        <begin position="22"/>
        <end position="46"/>
    </location>
</feature>
<feature type="compositionally biased region" description="Polar residues" evidence="1">
    <location>
        <begin position="67"/>
        <end position="80"/>
    </location>
</feature>
<keyword evidence="2" id="KW-1185">Reference proteome</keyword>
<dbReference type="WBParaSite" id="PSAMB.scaffold2419size23345.g17750.t1">
    <property type="protein sequence ID" value="PSAMB.scaffold2419size23345.g17750.t1"/>
    <property type="gene ID" value="PSAMB.scaffold2419size23345.g17750"/>
</dbReference>
<protein>
    <submittedName>
        <fullName evidence="3">Uncharacterized protein</fullName>
    </submittedName>
</protein>
<feature type="compositionally biased region" description="Polar residues" evidence="1">
    <location>
        <begin position="1"/>
        <end position="14"/>
    </location>
</feature>
<dbReference type="AlphaFoldDB" id="A0A914VUL3"/>
<dbReference type="Proteomes" id="UP000887566">
    <property type="component" value="Unplaced"/>
</dbReference>
<evidence type="ECO:0000256" key="1">
    <source>
        <dbReference type="SAM" id="MobiDB-lite"/>
    </source>
</evidence>
<sequence>MLTPAASRTKSSQYKGHMSMQHYGQTQAQGVNWPSNATSTIASSPEPQRVVTYYSNQVDTPRRHMQQTRSQQAASLPQSTKTTLQVLLAMDSQYYNRQAEQPSNQENDPARAVSEASNYVSIACDWRSLSHIIRRI</sequence>
<evidence type="ECO:0000313" key="2">
    <source>
        <dbReference type="Proteomes" id="UP000887566"/>
    </source>
</evidence>
<feature type="region of interest" description="Disordered" evidence="1">
    <location>
        <begin position="1"/>
        <end position="80"/>
    </location>
</feature>
<evidence type="ECO:0000313" key="3">
    <source>
        <dbReference type="WBParaSite" id="PSAMB.scaffold2419size23345.g17750.t1"/>
    </source>
</evidence>
<organism evidence="2 3">
    <name type="scientific">Plectus sambesii</name>
    <dbReference type="NCBI Taxonomy" id="2011161"/>
    <lineage>
        <taxon>Eukaryota</taxon>
        <taxon>Metazoa</taxon>
        <taxon>Ecdysozoa</taxon>
        <taxon>Nematoda</taxon>
        <taxon>Chromadorea</taxon>
        <taxon>Plectida</taxon>
        <taxon>Plectina</taxon>
        <taxon>Plectoidea</taxon>
        <taxon>Plectidae</taxon>
        <taxon>Plectus</taxon>
    </lineage>
</organism>
<reference evidence="3" key="1">
    <citation type="submission" date="2022-11" db="UniProtKB">
        <authorList>
            <consortium name="WormBaseParasite"/>
        </authorList>
    </citation>
    <scope>IDENTIFICATION</scope>
</reference>
<proteinExistence type="predicted"/>